<gene>
    <name evidence="1" type="ORF">MTX78_22435</name>
</gene>
<dbReference type="Pfam" id="PF11899">
    <property type="entry name" value="DUF3419"/>
    <property type="match status" value="1"/>
</dbReference>
<evidence type="ECO:0000313" key="2">
    <source>
        <dbReference type="Proteomes" id="UP000831113"/>
    </source>
</evidence>
<protein>
    <submittedName>
        <fullName evidence="1">BtaA family protein</fullName>
    </submittedName>
</protein>
<evidence type="ECO:0000313" key="1">
    <source>
        <dbReference type="EMBL" id="UOG74859.1"/>
    </source>
</evidence>
<reference evidence="1 2" key="1">
    <citation type="submission" date="2022-03" db="EMBL/GenBank/DDBJ databases">
        <title>Hymenobactersp. isolated from the air.</title>
        <authorList>
            <person name="Won M."/>
            <person name="Kwon S.-W."/>
        </authorList>
    </citation>
    <scope>NUCLEOTIDE SEQUENCE [LARGE SCALE GENOMIC DNA]</scope>
    <source>
        <strain evidence="1 2">KACC 21982</strain>
    </source>
</reference>
<dbReference type="InterPro" id="IPR021829">
    <property type="entry name" value="DUF3419"/>
</dbReference>
<dbReference type="PANTHER" id="PTHR47473:SF1">
    <property type="entry name" value="METHYLTRANSFERASE DOMAIN-CONTAINING PROTEIN"/>
    <property type="match status" value="1"/>
</dbReference>
<dbReference type="Proteomes" id="UP000831113">
    <property type="component" value="Chromosome"/>
</dbReference>
<dbReference type="PANTHER" id="PTHR47473">
    <property type="entry name" value="BTA1P"/>
    <property type="match status" value="1"/>
</dbReference>
<name>A0ABY4CZ94_9BACT</name>
<keyword evidence="2" id="KW-1185">Reference proteome</keyword>
<accession>A0ABY4CZ94</accession>
<dbReference type="RefSeq" id="WP_243798508.1">
    <property type="nucleotide sequence ID" value="NZ_CP094669.1"/>
</dbReference>
<proteinExistence type="predicted"/>
<organism evidence="1 2">
    <name type="scientific">Hymenobacter tibetensis</name>
    <dbReference type="NCBI Taxonomy" id="497967"/>
    <lineage>
        <taxon>Bacteria</taxon>
        <taxon>Pseudomonadati</taxon>
        <taxon>Bacteroidota</taxon>
        <taxon>Cytophagia</taxon>
        <taxon>Cytophagales</taxon>
        <taxon>Hymenobacteraceae</taxon>
        <taxon>Hymenobacter</taxon>
    </lineage>
</organism>
<sequence length="378" mass="42836">MKSEFYNVALDRIRYSLVWEDSRTLYQALSVRSADHVLVVTSAGCNALNVLLKNPQHVTAIDLNPVQNQLLHFKLHLIRHHSQAVLRALLGLDGAEAVAPAWQQVAPTLPAAEQPYWAAFFESHPAGILTAGRLESYITGFLATLDPSIQRNVRRLIQFDSVAVQYAYFTQVVEATSFQEQFIHYFDEANLSKGRDPRLFRYAEESGGAAFYARLRDTLATELVQDNFFFRFFFFGPENLPEQILPPCYQARNFELLRQQIGNLTIVTGDAVDYLRSGAGQRITKASFSNIFEYISPAEFQRIVSQLFAAGSRPLRAVYWNLLQDQGARNPECYPPLAEEVSESLSKQEACFYFRNVRVLDSRLAAVPSAPKLLAYYE</sequence>
<dbReference type="EMBL" id="CP094669">
    <property type="protein sequence ID" value="UOG74859.1"/>
    <property type="molecule type" value="Genomic_DNA"/>
</dbReference>